<dbReference type="InterPro" id="IPR015393">
    <property type="entry name" value="DUF1972"/>
</dbReference>
<evidence type="ECO:0000313" key="2">
    <source>
        <dbReference type="EMBL" id="ARW20158.1"/>
    </source>
</evidence>
<dbReference type="Pfam" id="PF09314">
    <property type="entry name" value="DUF1972"/>
    <property type="match status" value="1"/>
</dbReference>
<dbReference type="GO" id="GO:0016757">
    <property type="term" value="F:glycosyltransferase activity"/>
    <property type="evidence" value="ECO:0007669"/>
    <property type="project" value="TreeGrafter"/>
</dbReference>
<reference evidence="2 3" key="1">
    <citation type="submission" date="2017-05" db="EMBL/GenBank/DDBJ databases">
        <title>Genome sequence of Pediococcus pentosaceus strain SRCM100892.</title>
        <authorList>
            <person name="Cho S.H."/>
        </authorList>
    </citation>
    <scope>NUCLEOTIDE SEQUENCE [LARGE SCALE GENOMIC DNA]</scope>
    <source>
        <strain evidence="2 3">SRCM100892</strain>
    </source>
</reference>
<dbReference type="Gene3D" id="3.40.50.2000">
    <property type="entry name" value="Glycogen Phosphorylase B"/>
    <property type="match status" value="2"/>
</dbReference>
<name>A0A1Y0VX37_PEDPE</name>
<dbReference type="Proteomes" id="UP000196118">
    <property type="component" value="Chromosome"/>
</dbReference>
<dbReference type="EMBL" id="CP021474">
    <property type="protein sequence ID" value="ARW20158.1"/>
    <property type="molecule type" value="Genomic_DNA"/>
</dbReference>
<gene>
    <name evidence="2" type="ORF">S100892_01614</name>
</gene>
<dbReference type="AlphaFoldDB" id="A0A1Y0VX37"/>
<evidence type="ECO:0000313" key="3">
    <source>
        <dbReference type="Proteomes" id="UP000196118"/>
    </source>
</evidence>
<organism evidence="2 3">
    <name type="scientific">Pediococcus pentosaceus</name>
    <dbReference type="NCBI Taxonomy" id="1255"/>
    <lineage>
        <taxon>Bacteria</taxon>
        <taxon>Bacillati</taxon>
        <taxon>Bacillota</taxon>
        <taxon>Bacilli</taxon>
        <taxon>Lactobacillales</taxon>
        <taxon>Lactobacillaceae</taxon>
        <taxon>Pediococcus</taxon>
    </lineage>
</organism>
<feature type="domain" description="DUF1972" evidence="1">
    <location>
        <begin position="4"/>
        <end position="191"/>
    </location>
</feature>
<accession>A0A1Y0VX37</accession>
<protein>
    <recommendedName>
        <fullName evidence="1">DUF1972 domain-containing protein</fullName>
    </recommendedName>
</protein>
<proteinExistence type="predicted"/>
<dbReference type="PANTHER" id="PTHR46401:SF8">
    <property type="entry name" value="BLL6006 PROTEIN"/>
    <property type="match status" value="1"/>
</dbReference>
<dbReference type="NCBIfam" id="NF046071">
    <property type="entry name" value="B1-4RhmsylTfaseCps2T"/>
    <property type="match status" value="1"/>
</dbReference>
<sequence length="395" mass="45945">METKNVFIVGAKGIPAKYGGYESFVEQLTARKVSDNIHYFVACRKDLSDNKNDIFMHNNATCFNVDVPNVGPARAILYDIKAMEWSIKYIKENNIENPLIYVLACRIGPFINKYKKQLKRLGGKLYVNPDGHEWLRAKWSKPVRKYWKISEQLMVKHADLLVCDSLNIEKYIQTQYKKYNPQTTFIAYGADIKQSTLKNDSIELLDWYKKFDLEANNYYLIVGRFVPENNYETMIREFMRSNSEKDLVIVTNVEKNTFFNNLKESTEFESDKRIKFVGTVYNQNLLKKIRENAYGYLHGHSVGGTNPSLLEALASTRLNLLYNVGFNKEVAESSALYWNKETENLSSLIDSTDRLEEKEINELDELSTSRISDNYSWNKIVNDYEKLFKKVNDNG</sequence>
<dbReference type="SUPFAM" id="SSF53756">
    <property type="entry name" value="UDP-Glycosyltransferase/glycogen phosphorylase"/>
    <property type="match status" value="1"/>
</dbReference>
<dbReference type="PANTHER" id="PTHR46401">
    <property type="entry name" value="GLYCOSYLTRANSFERASE WBBK-RELATED"/>
    <property type="match status" value="1"/>
</dbReference>
<evidence type="ECO:0000259" key="1">
    <source>
        <dbReference type="Pfam" id="PF09314"/>
    </source>
</evidence>
<dbReference type="CDD" id="cd04955">
    <property type="entry name" value="GT4-like"/>
    <property type="match status" value="1"/>
</dbReference>